<evidence type="ECO:0000259" key="4">
    <source>
        <dbReference type="Pfam" id="PF01872"/>
    </source>
</evidence>
<dbReference type="Gene3D" id="3.40.430.10">
    <property type="entry name" value="Dihydrofolate Reductase, subunit A"/>
    <property type="match status" value="1"/>
</dbReference>
<dbReference type="EMBL" id="JBHRWW010000002">
    <property type="protein sequence ID" value="MFC3687421.1"/>
    <property type="molecule type" value="Genomic_DNA"/>
</dbReference>
<dbReference type="Proteomes" id="UP001595685">
    <property type="component" value="Unassembled WGS sequence"/>
</dbReference>
<feature type="domain" description="Bacterial bifunctional deaminase-reductase C-terminal" evidence="4">
    <location>
        <begin position="38"/>
        <end position="244"/>
    </location>
</feature>
<name>A0ABV7WFU9_9MICO</name>
<protein>
    <submittedName>
        <fullName evidence="5">Dihydrofolate reductase family protein</fullName>
    </submittedName>
</protein>
<evidence type="ECO:0000313" key="5">
    <source>
        <dbReference type="EMBL" id="MFC3687421.1"/>
    </source>
</evidence>
<evidence type="ECO:0000256" key="2">
    <source>
        <dbReference type="ARBA" id="ARBA00022857"/>
    </source>
</evidence>
<evidence type="ECO:0000256" key="1">
    <source>
        <dbReference type="ARBA" id="ARBA00005104"/>
    </source>
</evidence>
<proteinExistence type="predicted"/>
<dbReference type="SUPFAM" id="SSF53597">
    <property type="entry name" value="Dihydrofolate reductase-like"/>
    <property type="match status" value="1"/>
</dbReference>
<comment type="caution">
    <text evidence="5">The sequence shown here is derived from an EMBL/GenBank/DDBJ whole genome shotgun (WGS) entry which is preliminary data.</text>
</comment>
<dbReference type="InterPro" id="IPR050765">
    <property type="entry name" value="Riboflavin_Biosynth_HTPR"/>
</dbReference>
<dbReference type="InterPro" id="IPR002734">
    <property type="entry name" value="RibDG_C"/>
</dbReference>
<dbReference type="RefSeq" id="WP_340290188.1">
    <property type="nucleotide sequence ID" value="NZ_JBBEOI010000015.1"/>
</dbReference>
<gene>
    <name evidence="5" type="ORF">ACFOLH_03590</name>
</gene>
<reference evidence="6" key="1">
    <citation type="journal article" date="2019" name="Int. J. Syst. Evol. Microbiol.">
        <title>The Global Catalogue of Microorganisms (GCM) 10K type strain sequencing project: providing services to taxonomists for standard genome sequencing and annotation.</title>
        <authorList>
            <consortium name="The Broad Institute Genomics Platform"/>
            <consortium name="The Broad Institute Genome Sequencing Center for Infectious Disease"/>
            <person name="Wu L."/>
            <person name="Ma J."/>
        </authorList>
    </citation>
    <scope>NUCLEOTIDE SEQUENCE [LARGE SCALE GENOMIC DNA]</scope>
    <source>
        <strain evidence="6">NCAIM B.02333</strain>
    </source>
</reference>
<dbReference type="Pfam" id="PF01872">
    <property type="entry name" value="RibD_C"/>
    <property type="match status" value="1"/>
</dbReference>
<evidence type="ECO:0000256" key="3">
    <source>
        <dbReference type="ARBA" id="ARBA00023002"/>
    </source>
</evidence>
<organism evidence="5 6">
    <name type="scientific">Aquipuribacter hungaricus</name>
    <dbReference type="NCBI Taxonomy" id="545624"/>
    <lineage>
        <taxon>Bacteria</taxon>
        <taxon>Bacillati</taxon>
        <taxon>Actinomycetota</taxon>
        <taxon>Actinomycetes</taxon>
        <taxon>Micrococcales</taxon>
        <taxon>Intrasporangiaceae</taxon>
        <taxon>Aquipuribacter</taxon>
    </lineage>
</organism>
<keyword evidence="3" id="KW-0560">Oxidoreductase</keyword>
<dbReference type="InterPro" id="IPR024072">
    <property type="entry name" value="DHFR-like_dom_sf"/>
</dbReference>
<dbReference type="PANTHER" id="PTHR38011">
    <property type="entry name" value="DIHYDROFOLATE REDUCTASE FAMILY PROTEIN (AFU_ORTHOLOGUE AFUA_8G06820)"/>
    <property type="match status" value="1"/>
</dbReference>
<evidence type="ECO:0000313" key="6">
    <source>
        <dbReference type="Proteomes" id="UP001595685"/>
    </source>
</evidence>
<sequence length="278" mass="28005">MEALLGAPTGVLPAAPDEAARALAARYAYPSSVAEGRPWVRANTATSLDGAVSGADGRSASVSGTVDKQVFGVLRGLADVVLVGAGTARTEGYGPVRPHRVLGPERARAGRRTAAVLVQVTRSGRVEAGRGMFDEPGAALVAVPGGDEAARARAVGTAGEDRVLVCGGGDHGGTDRGGTDHGGVDLADLLDRLARRGLTRVLCEGGPELLGALAAADLLDELCLTTSPVLVAGDGARAVTGAAGDPRGFSLAGLLHAEGTLLARWVRDRGTVPDEQDA</sequence>
<keyword evidence="2" id="KW-0521">NADP</keyword>
<accession>A0ABV7WFU9</accession>
<keyword evidence="6" id="KW-1185">Reference proteome</keyword>
<dbReference type="PANTHER" id="PTHR38011:SF7">
    <property type="entry name" value="2,5-DIAMINO-6-RIBOSYLAMINO-4(3H)-PYRIMIDINONE 5'-PHOSPHATE REDUCTASE"/>
    <property type="match status" value="1"/>
</dbReference>
<comment type="pathway">
    <text evidence="1">Cofactor biosynthesis; riboflavin biosynthesis.</text>
</comment>